<comment type="caution">
    <text evidence="2">The sequence shown here is derived from an EMBL/GenBank/DDBJ whole genome shotgun (WGS) entry which is preliminary data.</text>
</comment>
<sequence length="141" mass="16274">MSSEEQIEDLIRQQEAAVQRKDIDGAMVNYANDVVSFDVVDNLQKVGVAACRQRLENWLSQFPGPFSYNIERLSITTNEDLGFCHSFNHVKGLLENGEEIDMRWRATICFERKNDKWFIIHEHSSVPFDPKTGKALIKLDE</sequence>
<protein>
    <recommendedName>
        <fullName evidence="1">SnoaL-like domain-containing protein</fullName>
    </recommendedName>
</protein>
<dbReference type="SUPFAM" id="SSF54427">
    <property type="entry name" value="NTF2-like"/>
    <property type="match status" value="1"/>
</dbReference>
<organism evidence="2 3">
    <name type="scientific">Dyadobacter linearis</name>
    <dbReference type="NCBI Taxonomy" id="2823330"/>
    <lineage>
        <taxon>Bacteria</taxon>
        <taxon>Pseudomonadati</taxon>
        <taxon>Bacteroidota</taxon>
        <taxon>Cytophagia</taxon>
        <taxon>Cytophagales</taxon>
        <taxon>Spirosomataceae</taxon>
        <taxon>Dyadobacter</taxon>
    </lineage>
</organism>
<accession>A0ABM8UJV2</accession>
<dbReference type="RefSeq" id="WP_215231921.1">
    <property type="nucleotide sequence ID" value="NZ_CAJRAU010000001.1"/>
</dbReference>
<proteinExistence type="predicted"/>
<dbReference type="EMBL" id="CAJRAU010000001">
    <property type="protein sequence ID" value="CAG5067777.1"/>
    <property type="molecule type" value="Genomic_DNA"/>
</dbReference>
<dbReference type="Gene3D" id="3.10.450.50">
    <property type="match status" value="1"/>
</dbReference>
<dbReference type="Pfam" id="PF13474">
    <property type="entry name" value="SnoaL_3"/>
    <property type="match status" value="1"/>
</dbReference>
<evidence type="ECO:0000313" key="3">
    <source>
        <dbReference type="Proteomes" id="UP000679725"/>
    </source>
</evidence>
<evidence type="ECO:0000313" key="2">
    <source>
        <dbReference type="EMBL" id="CAG5067777.1"/>
    </source>
</evidence>
<reference evidence="2 3" key="1">
    <citation type="submission" date="2021-04" db="EMBL/GenBank/DDBJ databases">
        <authorList>
            <person name="Rodrigo-Torres L."/>
            <person name="Arahal R. D."/>
            <person name="Lucena T."/>
        </authorList>
    </citation>
    <scope>NUCLEOTIDE SEQUENCE [LARGE SCALE GENOMIC DNA]</scope>
    <source>
        <strain evidence="2 3">CECT 9623</strain>
    </source>
</reference>
<dbReference type="InterPro" id="IPR037401">
    <property type="entry name" value="SnoaL-like"/>
</dbReference>
<evidence type="ECO:0000259" key="1">
    <source>
        <dbReference type="Pfam" id="PF13474"/>
    </source>
</evidence>
<feature type="domain" description="SnoaL-like" evidence="1">
    <location>
        <begin position="7"/>
        <end position="128"/>
    </location>
</feature>
<dbReference type="Proteomes" id="UP000679725">
    <property type="component" value="Unassembled WGS sequence"/>
</dbReference>
<gene>
    <name evidence="2" type="ORF">DYBT9623_00504</name>
</gene>
<keyword evidence="3" id="KW-1185">Reference proteome</keyword>
<name>A0ABM8UJV2_9BACT</name>
<dbReference type="InterPro" id="IPR032710">
    <property type="entry name" value="NTF2-like_dom_sf"/>
</dbReference>